<reference evidence="1" key="1">
    <citation type="submission" date="2019-08" db="EMBL/GenBank/DDBJ databases">
        <authorList>
            <person name="Kucharzyk K."/>
            <person name="Murdoch R.W."/>
            <person name="Higgins S."/>
            <person name="Loffler F."/>
        </authorList>
    </citation>
    <scope>NUCLEOTIDE SEQUENCE</scope>
</reference>
<accession>A0A645CGK1</accession>
<dbReference type="EMBL" id="VSSQ01026992">
    <property type="protein sequence ID" value="MPM75982.1"/>
    <property type="molecule type" value="Genomic_DNA"/>
</dbReference>
<protein>
    <submittedName>
        <fullName evidence="1">Uncharacterized protein</fullName>
    </submittedName>
</protein>
<name>A0A645CGK1_9ZZZZ</name>
<sequence length="168" mass="20014">MQRRFDRIEDARTDALLDDYPIHNNRDVMFFILFQFNIFGNIKQFPINADTDIALLFDVLEYFFVLSLFSFDDRCQYLHFRAFRKLKHLIHHLLGRLTADRGAIIRTNRMTHTCKKQAQEIIDFRDCSDCRTRIAVRRLLIDCNGWTQAIDTVHIRLVHLTQKLARIG</sequence>
<organism evidence="1">
    <name type="scientific">bioreactor metagenome</name>
    <dbReference type="NCBI Taxonomy" id="1076179"/>
    <lineage>
        <taxon>unclassified sequences</taxon>
        <taxon>metagenomes</taxon>
        <taxon>ecological metagenomes</taxon>
    </lineage>
</organism>
<evidence type="ECO:0000313" key="1">
    <source>
        <dbReference type="EMBL" id="MPM75982.1"/>
    </source>
</evidence>
<dbReference type="AlphaFoldDB" id="A0A645CGK1"/>
<comment type="caution">
    <text evidence="1">The sequence shown here is derived from an EMBL/GenBank/DDBJ whole genome shotgun (WGS) entry which is preliminary data.</text>
</comment>
<proteinExistence type="predicted"/>
<gene>
    <name evidence="1" type="ORF">SDC9_122977</name>
</gene>